<evidence type="ECO:0000313" key="1">
    <source>
        <dbReference type="EMBL" id="KKN65634.1"/>
    </source>
</evidence>
<accession>A0A0F9SF19</accession>
<proteinExistence type="predicted"/>
<sequence length="147" mass="17067">MIKPNKLWPIVGHGRHRDVYRLPSGNVIKFPRGTAGEVANIWEAIVWRFRYHRDNLPEFIRRCMDDEAQYARCRLVPRTNILVMEFVRFEHINGLPHWAQGMDGGQAGINSAGNIVAYDYADFCDDDLELAQVAIESARYCLKQRYL</sequence>
<reference evidence="1" key="1">
    <citation type="journal article" date="2015" name="Nature">
        <title>Complex archaea that bridge the gap between prokaryotes and eukaryotes.</title>
        <authorList>
            <person name="Spang A."/>
            <person name="Saw J.H."/>
            <person name="Jorgensen S.L."/>
            <person name="Zaremba-Niedzwiedzka K."/>
            <person name="Martijn J."/>
            <person name="Lind A.E."/>
            <person name="van Eijk R."/>
            <person name="Schleper C."/>
            <person name="Guy L."/>
            <person name="Ettema T.J."/>
        </authorList>
    </citation>
    <scope>NUCLEOTIDE SEQUENCE</scope>
</reference>
<name>A0A0F9SF19_9ZZZZ</name>
<comment type="caution">
    <text evidence="1">The sequence shown here is derived from an EMBL/GenBank/DDBJ whole genome shotgun (WGS) entry which is preliminary data.</text>
</comment>
<dbReference type="EMBL" id="LAZR01000519">
    <property type="protein sequence ID" value="KKN65634.1"/>
    <property type="molecule type" value="Genomic_DNA"/>
</dbReference>
<dbReference type="AlphaFoldDB" id="A0A0F9SF19"/>
<protein>
    <submittedName>
        <fullName evidence="1">Uncharacterized protein</fullName>
    </submittedName>
</protein>
<organism evidence="1">
    <name type="scientific">marine sediment metagenome</name>
    <dbReference type="NCBI Taxonomy" id="412755"/>
    <lineage>
        <taxon>unclassified sequences</taxon>
        <taxon>metagenomes</taxon>
        <taxon>ecological metagenomes</taxon>
    </lineage>
</organism>
<gene>
    <name evidence="1" type="ORF">LCGC14_0479500</name>
</gene>